<name>A0A517M8G9_9BACT</name>
<dbReference type="Pfam" id="PF13646">
    <property type="entry name" value="HEAT_2"/>
    <property type="match status" value="1"/>
</dbReference>
<organism evidence="1 2">
    <name type="scientific">Rosistilla ulvae</name>
    <dbReference type="NCBI Taxonomy" id="1930277"/>
    <lineage>
        <taxon>Bacteria</taxon>
        <taxon>Pseudomonadati</taxon>
        <taxon>Planctomycetota</taxon>
        <taxon>Planctomycetia</taxon>
        <taxon>Pirellulales</taxon>
        <taxon>Pirellulaceae</taxon>
        <taxon>Rosistilla</taxon>
    </lineage>
</organism>
<dbReference type="KEGG" id="ruv:EC9_54010"/>
<keyword evidence="2" id="KW-1185">Reference proteome</keyword>
<dbReference type="AlphaFoldDB" id="A0A517M8G9"/>
<accession>A0A517M8G9</accession>
<evidence type="ECO:0000313" key="2">
    <source>
        <dbReference type="Proteomes" id="UP000319557"/>
    </source>
</evidence>
<dbReference type="EMBL" id="CP036261">
    <property type="protein sequence ID" value="QDS91181.1"/>
    <property type="molecule type" value="Genomic_DNA"/>
</dbReference>
<proteinExistence type="predicted"/>
<dbReference type="SUPFAM" id="SSF48371">
    <property type="entry name" value="ARM repeat"/>
    <property type="match status" value="1"/>
</dbReference>
<dbReference type="InterPro" id="IPR016024">
    <property type="entry name" value="ARM-type_fold"/>
</dbReference>
<dbReference type="Gene3D" id="1.25.10.10">
    <property type="entry name" value="Leucine-rich Repeat Variant"/>
    <property type="match status" value="1"/>
</dbReference>
<dbReference type="InterPro" id="IPR011989">
    <property type="entry name" value="ARM-like"/>
</dbReference>
<evidence type="ECO:0000313" key="1">
    <source>
        <dbReference type="EMBL" id="QDS91181.1"/>
    </source>
</evidence>
<dbReference type="OrthoDB" id="279649at2"/>
<gene>
    <name evidence="1" type="ORF">EC9_54010</name>
</gene>
<sequence>MTSQDPSNLEHSDPEIRRQTLQSIIDESPRLADWTIQLLRASCDPHASVSELAIATLEDMGAPDASQVSEIVGFAQRPADSETVYWATTLIGRIGPAAADAVPTLAGVLANSSFLHVREKAAWALGQIGPAAIGATAVLQSAAEQGPPRLQRLAAKALAATASSAAA</sequence>
<protein>
    <submittedName>
        <fullName evidence="1">HEAT repeat protein</fullName>
    </submittedName>
</protein>
<dbReference type="Proteomes" id="UP000319557">
    <property type="component" value="Chromosome"/>
</dbReference>
<dbReference type="RefSeq" id="WP_145348862.1">
    <property type="nucleotide sequence ID" value="NZ_CP036261.1"/>
</dbReference>
<reference evidence="1 2" key="1">
    <citation type="submission" date="2019-02" db="EMBL/GenBank/DDBJ databases">
        <title>Deep-cultivation of Planctomycetes and their phenomic and genomic characterization uncovers novel biology.</title>
        <authorList>
            <person name="Wiegand S."/>
            <person name="Jogler M."/>
            <person name="Boedeker C."/>
            <person name="Pinto D."/>
            <person name="Vollmers J."/>
            <person name="Rivas-Marin E."/>
            <person name="Kohn T."/>
            <person name="Peeters S.H."/>
            <person name="Heuer A."/>
            <person name="Rast P."/>
            <person name="Oberbeckmann S."/>
            <person name="Bunk B."/>
            <person name="Jeske O."/>
            <person name="Meyerdierks A."/>
            <person name="Storesund J.E."/>
            <person name="Kallscheuer N."/>
            <person name="Luecker S."/>
            <person name="Lage O.M."/>
            <person name="Pohl T."/>
            <person name="Merkel B.J."/>
            <person name="Hornburger P."/>
            <person name="Mueller R.-W."/>
            <person name="Bruemmer F."/>
            <person name="Labrenz M."/>
            <person name="Spormann A.M."/>
            <person name="Op den Camp H."/>
            <person name="Overmann J."/>
            <person name="Amann R."/>
            <person name="Jetten M.S.M."/>
            <person name="Mascher T."/>
            <person name="Medema M.H."/>
            <person name="Devos D.P."/>
            <person name="Kaster A.-K."/>
            <person name="Ovreas L."/>
            <person name="Rohde M."/>
            <person name="Galperin M.Y."/>
            <person name="Jogler C."/>
        </authorList>
    </citation>
    <scope>NUCLEOTIDE SEQUENCE [LARGE SCALE GENOMIC DNA]</scope>
    <source>
        <strain evidence="1 2">EC9</strain>
    </source>
</reference>